<gene>
    <name evidence="9" type="ORF">DNJ96_17045</name>
</gene>
<feature type="transmembrane region" description="Helical" evidence="7">
    <location>
        <begin position="78"/>
        <end position="97"/>
    </location>
</feature>
<evidence type="ECO:0000313" key="10">
    <source>
        <dbReference type="Proteomes" id="UP000292639"/>
    </source>
</evidence>
<evidence type="ECO:0000259" key="8">
    <source>
        <dbReference type="PROSITE" id="PS50850"/>
    </source>
</evidence>
<feature type="transmembrane region" description="Helical" evidence="7">
    <location>
        <begin position="346"/>
        <end position="367"/>
    </location>
</feature>
<dbReference type="AlphaFoldDB" id="A0A4Q9QY42"/>
<feature type="transmembrane region" description="Helical" evidence="7">
    <location>
        <begin position="220"/>
        <end position="243"/>
    </location>
</feature>
<feature type="transmembrane region" description="Helical" evidence="7">
    <location>
        <begin position="172"/>
        <end position="189"/>
    </location>
</feature>
<comment type="caution">
    <text evidence="9">The sequence shown here is derived from an EMBL/GenBank/DDBJ whole genome shotgun (WGS) entry which is preliminary data.</text>
</comment>
<dbReference type="Pfam" id="PF07690">
    <property type="entry name" value="MFS_1"/>
    <property type="match status" value="1"/>
</dbReference>
<feature type="region of interest" description="Disordered" evidence="6">
    <location>
        <begin position="400"/>
        <end position="421"/>
    </location>
</feature>
<feature type="transmembrane region" description="Helical" evidence="7">
    <location>
        <begin position="12"/>
        <end position="35"/>
    </location>
</feature>
<dbReference type="Gene3D" id="1.20.1250.20">
    <property type="entry name" value="MFS general substrate transporter like domains"/>
    <property type="match status" value="1"/>
</dbReference>
<evidence type="ECO:0000313" key="9">
    <source>
        <dbReference type="EMBL" id="TBU90064.1"/>
    </source>
</evidence>
<feature type="transmembrane region" description="Helical" evidence="7">
    <location>
        <begin position="283"/>
        <end position="303"/>
    </location>
</feature>
<feature type="transmembrane region" description="Helical" evidence="7">
    <location>
        <begin position="249"/>
        <end position="271"/>
    </location>
</feature>
<dbReference type="InterPro" id="IPR036259">
    <property type="entry name" value="MFS_trans_sf"/>
</dbReference>
<protein>
    <submittedName>
        <fullName evidence="9">MFS transporter</fullName>
    </submittedName>
</protein>
<feature type="transmembrane region" description="Helical" evidence="7">
    <location>
        <begin position="47"/>
        <end position="66"/>
    </location>
</feature>
<evidence type="ECO:0000256" key="3">
    <source>
        <dbReference type="ARBA" id="ARBA00022692"/>
    </source>
</evidence>
<reference evidence="9 10" key="1">
    <citation type="submission" date="2018-06" db="EMBL/GenBank/DDBJ databases">
        <title>Three novel Pseudomonas species isolated from symptomatic oak.</title>
        <authorList>
            <person name="Bueno-Gonzalez V."/>
            <person name="Brady C."/>
        </authorList>
    </citation>
    <scope>NUCLEOTIDE SEQUENCE [LARGE SCALE GENOMIC DNA]</scope>
    <source>
        <strain evidence="9 10">P17C</strain>
    </source>
</reference>
<feature type="domain" description="Major facilitator superfamily (MFS) profile" evidence="8">
    <location>
        <begin position="1"/>
        <end position="399"/>
    </location>
</feature>
<comment type="subcellular location">
    <subcellularLocation>
        <location evidence="1">Membrane</location>
        <topology evidence="1">Multi-pass membrane protein</topology>
    </subcellularLocation>
</comment>
<evidence type="ECO:0000256" key="2">
    <source>
        <dbReference type="ARBA" id="ARBA00022448"/>
    </source>
</evidence>
<evidence type="ECO:0000256" key="6">
    <source>
        <dbReference type="SAM" id="MobiDB-lite"/>
    </source>
</evidence>
<feature type="transmembrane region" description="Helical" evidence="7">
    <location>
        <begin position="149"/>
        <end position="166"/>
    </location>
</feature>
<dbReference type="GO" id="GO:0016020">
    <property type="term" value="C:membrane"/>
    <property type="evidence" value="ECO:0007669"/>
    <property type="project" value="UniProtKB-SubCell"/>
</dbReference>
<keyword evidence="3 7" id="KW-0812">Transmembrane</keyword>
<evidence type="ECO:0000256" key="4">
    <source>
        <dbReference type="ARBA" id="ARBA00022989"/>
    </source>
</evidence>
<evidence type="ECO:0000256" key="7">
    <source>
        <dbReference type="SAM" id="Phobius"/>
    </source>
</evidence>
<dbReference type="SUPFAM" id="SSF103473">
    <property type="entry name" value="MFS general substrate transporter"/>
    <property type="match status" value="1"/>
</dbReference>
<sequence>MTSPTPRSTWALLLSLYTLQTLGLGFFIVGLVAILRDQGDSLERISLIYLLGMISALKFLWAPLLDRFGSRRAGHYRGWLLLTQAALLATLLVLAGLDTRTQFPLLYTLCLLVALLSSTHDIAADALVCRLVPSAERGLANGLQMAGGLLGYLIGGGLVLAAYPLLGWRGSMLALLAVALATLLQTLLFREPRWPQRPHSSLRLLLRVVSFWRQPGGLRWLLTLMLYPIGLALGYALITPSLIDAGWSLARIGLLSNILGPLLGILSALLSGWLMRRLGRRQAMLAAALLQVPAVAALAVPVLGSASELAIAGAIGLFFLCYNPTMVVLSTLMMDHASMEHPGTDYTLQFSAYTFLSHAMATLGTLLAAQIGYAGVLLLALLATLPGILLAWTQRPAAHPKSIDVGSRTNPTTPESRETSP</sequence>
<dbReference type="Proteomes" id="UP000292639">
    <property type="component" value="Unassembled WGS sequence"/>
</dbReference>
<feature type="transmembrane region" description="Helical" evidence="7">
    <location>
        <begin position="103"/>
        <end position="128"/>
    </location>
</feature>
<organism evidence="9 10">
    <name type="scientific">Stutzerimonas kirkiae</name>
    <dbReference type="NCBI Taxonomy" id="2211392"/>
    <lineage>
        <taxon>Bacteria</taxon>
        <taxon>Pseudomonadati</taxon>
        <taxon>Pseudomonadota</taxon>
        <taxon>Gammaproteobacteria</taxon>
        <taxon>Pseudomonadales</taxon>
        <taxon>Pseudomonadaceae</taxon>
        <taxon>Stutzerimonas</taxon>
    </lineage>
</organism>
<feature type="transmembrane region" description="Helical" evidence="7">
    <location>
        <begin position="309"/>
        <end position="334"/>
    </location>
</feature>
<dbReference type="GO" id="GO:0022857">
    <property type="term" value="F:transmembrane transporter activity"/>
    <property type="evidence" value="ECO:0007669"/>
    <property type="project" value="InterPro"/>
</dbReference>
<dbReference type="EMBL" id="QJUP01000031">
    <property type="protein sequence ID" value="TBU90064.1"/>
    <property type="molecule type" value="Genomic_DNA"/>
</dbReference>
<accession>A0A4Q9QY42</accession>
<dbReference type="InterPro" id="IPR004752">
    <property type="entry name" value="AmpG_permease/AT-1"/>
</dbReference>
<dbReference type="PANTHER" id="PTHR12778:SF10">
    <property type="entry name" value="MAJOR FACILITATOR SUPERFAMILY DOMAIN-CONTAINING PROTEIN 3"/>
    <property type="match status" value="1"/>
</dbReference>
<dbReference type="OrthoDB" id="9787815at2"/>
<keyword evidence="5 7" id="KW-0472">Membrane</keyword>
<keyword evidence="4 7" id="KW-1133">Transmembrane helix</keyword>
<dbReference type="PANTHER" id="PTHR12778">
    <property type="entry name" value="SOLUTE CARRIER FAMILY 33 ACETYL-COA TRANSPORTER -RELATED"/>
    <property type="match status" value="1"/>
</dbReference>
<evidence type="ECO:0000256" key="1">
    <source>
        <dbReference type="ARBA" id="ARBA00004141"/>
    </source>
</evidence>
<feature type="transmembrane region" description="Helical" evidence="7">
    <location>
        <begin position="373"/>
        <end position="392"/>
    </location>
</feature>
<evidence type="ECO:0000256" key="5">
    <source>
        <dbReference type="ARBA" id="ARBA00023136"/>
    </source>
</evidence>
<dbReference type="PROSITE" id="PS50850">
    <property type="entry name" value="MFS"/>
    <property type="match status" value="1"/>
</dbReference>
<proteinExistence type="predicted"/>
<keyword evidence="10" id="KW-1185">Reference proteome</keyword>
<dbReference type="RefSeq" id="WP_131185983.1">
    <property type="nucleotide sequence ID" value="NZ_QJUO01000041.1"/>
</dbReference>
<dbReference type="InterPro" id="IPR011701">
    <property type="entry name" value="MFS"/>
</dbReference>
<keyword evidence="2" id="KW-0813">Transport</keyword>
<dbReference type="InterPro" id="IPR020846">
    <property type="entry name" value="MFS_dom"/>
</dbReference>
<name>A0A4Q9QY42_9GAMM</name>